<dbReference type="EMBL" id="LAJF01000089">
    <property type="protein sequence ID" value="KKB83688.1"/>
    <property type="molecule type" value="Genomic_DNA"/>
</dbReference>
<dbReference type="STRING" id="1121477.SAMN02745223_01065"/>
<sequence>MTEFVTFPDARLTQKAAPRPVDGDLVAIGEQLRAAAESAQAYGLAAAHVGAVEPIVVISVAQDTAARDYLVMFNPEVLEVAPETEFGPEGSVSMPGIESPVERPVWAVIAFDTVDGKRNTERFEGFVARCALHEIDQVNGTFFLSRLSRLKRDTAIRKFQKLNRVS</sequence>
<dbReference type="RefSeq" id="WP_046135765.1">
    <property type="nucleotide sequence ID" value="NZ_FQVC01000002.1"/>
</dbReference>
<reference evidence="3 5" key="1">
    <citation type="submission" date="2015-03" db="EMBL/GenBank/DDBJ databases">
        <authorList>
            <person name="Hassan Y.I."/>
            <person name="Lepp D."/>
            <person name="Zhou T."/>
        </authorList>
    </citation>
    <scope>NUCLEOTIDE SEQUENCE [LARGE SCALE GENOMIC DNA]</scope>
    <source>
        <strain evidence="3 5">DSM 17137</strain>
    </source>
</reference>
<dbReference type="Proteomes" id="UP000184533">
    <property type="component" value="Unassembled WGS sequence"/>
</dbReference>
<gene>
    <name evidence="4" type="ORF">SAMN02745223_01065</name>
    <name evidence="3" type="ORF">VW29_13380</name>
</gene>
<dbReference type="GO" id="GO:0042586">
    <property type="term" value="F:peptide deformylase activity"/>
    <property type="evidence" value="ECO:0007669"/>
    <property type="project" value="InterPro"/>
</dbReference>
<evidence type="ECO:0000313" key="3">
    <source>
        <dbReference type="EMBL" id="KKB83688.1"/>
    </source>
</evidence>
<dbReference type="HAMAP" id="MF_00163">
    <property type="entry name" value="Pep_deformylase"/>
    <property type="match status" value="1"/>
</dbReference>
<dbReference type="PRINTS" id="PR01576">
    <property type="entry name" value="PDEFORMYLASE"/>
</dbReference>
<dbReference type="OrthoDB" id="9804313at2"/>
<evidence type="ECO:0000313" key="6">
    <source>
        <dbReference type="Proteomes" id="UP000184533"/>
    </source>
</evidence>
<feature type="active site" evidence="2">
    <location>
        <position position="134"/>
    </location>
</feature>
<dbReference type="PIRSF" id="PIRSF004749">
    <property type="entry name" value="Pep_def"/>
    <property type="match status" value="1"/>
</dbReference>
<dbReference type="CDD" id="cd00487">
    <property type="entry name" value="Pep_deformylase"/>
    <property type="match status" value="1"/>
</dbReference>
<dbReference type="Proteomes" id="UP000033608">
    <property type="component" value="Unassembled WGS sequence"/>
</dbReference>
<evidence type="ECO:0000256" key="2">
    <source>
        <dbReference type="HAMAP-Rule" id="MF_00163"/>
    </source>
</evidence>
<dbReference type="EMBL" id="FQVC01000002">
    <property type="protein sequence ID" value="SHE74409.1"/>
    <property type="molecule type" value="Genomic_DNA"/>
</dbReference>
<dbReference type="InterPro" id="IPR023635">
    <property type="entry name" value="Peptide_deformylase"/>
</dbReference>
<accession>A0A0F5LMZ1</accession>
<keyword evidence="5" id="KW-1185">Reference proteome</keyword>
<evidence type="ECO:0000313" key="4">
    <source>
        <dbReference type="EMBL" id="SHE74409.1"/>
    </source>
</evidence>
<dbReference type="PATRIC" id="fig|1121477.3.peg.3833"/>
<dbReference type="PANTHER" id="PTHR10458:SF22">
    <property type="entry name" value="PEPTIDE DEFORMYLASE"/>
    <property type="match status" value="1"/>
</dbReference>
<organism evidence="3 5">
    <name type="scientific">Devosia limi DSM 17137</name>
    <dbReference type="NCBI Taxonomy" id="1121477"/>
    <lineage>
        <taxon>Bacteria</taxon>
        <taxon>Pseudomonadati</taxon>
        <taxon>Pseudomonadota</taxon>
        <taxon>Alphaproteobacteria</taxon>
        <taxon>Hyphomicrobiales</taxon>
        <taxon>Devosiaceae</taxon>
        <taxon>Devosia</taxon>
    </lineage>
</organism>
<comment type="caution">
    <text evidence="2">Lacks conserved residue(s) required for the propagation of feature annotation.</text>
</comment>
<evidence type="ECO:0000313" key="5">
    <source>
        <dbReference type="Proteomes" id="UP000033608"/>
    </source>
</evidence>
<dbReference type="PANTHER" id="PTHR10458">
    <property type="entry name" value="PEPTIDE DEFORMYLASE"/>
    <property type="match status" value="1"/>
</dbReference>
<comment type="similarity">
    <text evidence="1 2">Belongs to the polypeptide deformylase family.</text>
</comment>
<dbReference type="InterPro" id="IPR036821">
    <property type="entry name" value="Peptide_deformylase_sf"/>
</dbReference>
<proteinExistence type="inferred from homology"/>
<protein>
    <recommendedName>
        <fullName evidence="2">Peptide deformylase-like</fullName>
    </recommendedName>
    <alternativeName>
        <fullName evidence="2">Polypeptide deformylase-like</fullName>
    </alternativeName>
</protein>
<reference evidence="4 6" key="2">
    <citation type="submission" date="2016-11" db="EMBL/GenBank/DDBJ databases">
        <authorList>
            <person name="Jaros S."/>
            <person name="Januszkiewicz K."/>
            <person name="Wedrychowicz H."/>
        </authorList>
    </citation>
    <scope>NUCLEOTIDE SEQUENCE [LARGE SCALE GENOMIC DNA]</scope>
    <source>
        <strain evidence="4 6">DSM 17137</strain>
    </source>
</reference>
<dbReference type="Gene3D" id="3.90.45.10">
    <property type="entry name" value="Peptide deformylase"/>
    <property type="match status" value="1"/>
</dbReference>
<dbReference type="SUPFAM" id="SSF56420">
    <property type="entry name" value="Peptide deformylase"/>
    <property type="match status" value="1"/>
</dbReference>
<dbReference type="Pfam" id="PF01327">
    <property type="entry name" value="Pep_deformylase"/>
    <property type="match status" value="1"/>
</dbReference>
<name>A0A0F5LMZ1_9HYPH</name>
<dbReference type="AlphaFoldDB" id="A0A0F5LMZ1"/>
<evidence type="ECO:0000256" key="1">
    <source>
        <dbReference type="ARBA" id="ARBA00010759"/>
    </source>
</evidence>